<dbReference type="Proteomes" id="UP000245926">
    <property type="component" value="Chromosome"/>
</dbReference>
<dbReference type="KEGG" id="mets:DK389_10060"/>
<feature type="domain" description="Inositolphosphotransferase Aur1/Ipt1" evidence="3">
    <location>
        <begin position="129"/>
        <end position="318"/>
    </location>
</feature>
<feature type="transmembrane region" description="Helical" evidence="2">
    <location>
        <begin position="64"/>
        <end position="85"/>
    </location>
</feature>
<dbReference type="Pfam" id="PF14378">
    <property type="entry name" value="PAP2_3"/>
    <property type="match status" value="1"/>
</dbReference>
<protein>
    <recommendedName>
        <fullName evidence="3">Inositolphosphotransferase Aur1/Ipt1 domain-containing protein</fullName>
    </recommendedName>
</protein>
<feature type="transmembrane region" description="Helical" evidence="2">
    <location>
        <begin position="160"/>
        <end position="179"/>
    </location>
</feature>
<dbReference type="EMBL" id="CP029550">
    <property type="protein sequence ID" value="AWN44477.1"/>
    <property type="molecule type" value="Genomic_DNA"/>
</dbReference>
<reference evidence="5" key="1">
    <citation type="submission" date="2018-05" db="EMBL/GenBank/DDBJ databases">
        <title>Complete Genome Sequence of Methylobacterium sp. 17SD2-17.</title>
        <authorList>
            <person name="Srinivasan S."/>
        </authorList>
    </citation>
    <scope>NUCLEOTIDE SEQUENCE [LARGE SCALE GENOMIC DNA]</scope>
    <source>
        <strain evidence="5">17SD2-17</strain>
    </source>
</reference>
<evidence type="ECO:0000256" key="2">
    <source>
        <dbReference type="SAM" id="Phobius"/>
    </source>
</evidence>
<keyword evidence="2" id="KW-0812">Transmembrane</keyword>
<dbReference type="InterPro" id="IPR026841">
    <property type="entry name" value="Aur1/Ipt1"/>
</dbReference>
<keyword evidence="2" id="KW-0472">Membrane</keyword>
<evidence type="ECO:0000259" key="3">
    <source>
        <dbReference type="Pfam" id="PF14378"/>
    </source>
</evidence>
<accession>A0A2U8WEA3</accession>
<gene>
    <name evidence="4" type="ORF">DK389_10060</name>
</gene>
<dbReference type="AlphaFoldDB" id="A0A2U8WEA3"/>
<sequence>MTAGTLGPAHRPAWARRWDPRSRLGRLLRLSRATAAPGLGLWALVVGVVAVDALWLAFLRVAVAPAGFAACAGLVAALLLASAFWGSVRSEPTLRGMALASACLIALTLSAAILHLLAATLSFPLVDPALARIEAAVGFDWTAYLGFLADHPALSRCLALAYHSSGPQVALVVIALATARRLGRLWRFVRLFAGTLLVVIAVSALLPAVGPYAHYAPDRVPAGYLETIGAFWHLEPLERLRSGNLRFLALGDIRALVTFPSFHVCLAILTAWALAPLRLIGPAAIALNAAVIVGTVGAGGHYLPDLAAGALLAGLALIASRPRGPAPAIGRLARGGGIEPPAPAFLPGGKPGPRRRQNRKDGA</sequence>
<dbReference type="RefSeq" id="WP_109896235.1">
    <property type="nucleotide sequence ID" value="NZ_CP029550.1"/>
</dbReference>
<proteinExistence type="predicted"/>
<feature type="transmembrane region" description="Helical" evidence="2">
    <location>
        <begin position="191"/>
        <end position="213"/>
    </location>
</feature>
<feature type="region of interest" description="Disordered" evidence="1">
    <location>
        <begin position="330"/>
        <end position="363"/>
    </location>
</feature>
<dbReference type="OrthoDB" id="7584858at2"/>
<dbReference type="GO" id="GO:0016020">
    <property type="term" value="C:membrane"/>
    <property type="evidence" value="ECO:0007669"/>
    <property type="project" value="UniProtKB-SubCell"/>
</dbReference>
<feature type="transmembrane region" description="Helical" evidence="2">
    <location>
        <begin position="253"/>
        <end position="272"/>
    </location>
</feature>
<feature type="transmembrane region" description="Helical" evidence="2">
    <location>
        <begin position="279"/>
        <end position="296"/>
    </location>
</feature>
<evidence type="ECO:0000256" key="1">
    <source>
        <dbReference type="SAM" id="MobiDB-lite"/>
    </source>
</evidence>
<feature type="transmembrane region" description="Helical" evidence="2">
    <location>
        <begin position="39"/>
        <end position="58"/>
    </location>
</feature>
<keyword evidence="2" id="KW-1133">Transmembrane helix</keyword>
<feature type="transmembrane region" description="Helical" evidence="2">
    <location>
        <begin position="97"/>
        <end position="118"/>
    </location>
</feature>
<feature type="compositionally biased region" description="Basic residues" evidence="1">
    <location>
        <begin position="352"/>
        <end position="363"/>
    </location>
</feature>
<evidence type="ECO:0000313" key="4">
    <source>
        <dbReference type="EMBL" id="AWN44477.1"/>
    </source>
</evidence>
<organism evidence="4 5">
    <name type="scientific">Methylobacterium durans</name>
    <dbReference type="NCBI Taxonomy" id="2202825"/>
    <lineage>
        <taxon>Bacteria</taxon>
        <taxon>Pseudomonadati</taxon>
        <taxon>Pseudomonadota</taxon>
        <taxon>Alphaproteobacteria</taxon>
        <taxon>Hyphomicrobiales</taxon>
        <taxon>Methylobacteriaceae</taxon>
        <taxon>Methylobacterium</taxon>
    </lineage>
</organism>
<name>A0A2U8WEA3_9HYPH</name>
<evidence type="ECO:0000313" key="5">
    <source>
        <dbReference type="Proteomes" id="UP000245926"/>
    </source>
</evidence>
<keyword evidence="5" id="KW-1185">Reference proteome</keyword>